<dbReference type="PANTHER" id="PTHR37278:SF1">
    <property type="entry name" value="AUTOPHAGY-RELATED PROTEIN 33-RELATED"/>
    <property type="match status" value="1"/>
</dbReference>
<evidence type="ECO:0000256" key="4">
    <source>
        <dbReference type="ARBA" id="ARBA00023136"/>
    </source>
</evidence>
<accession>A0AAJ0BK54</accession>
<dbReference type="EMBL" id="MU839828">
    <property type="protein sequence ID" value="KAK1759759.1"/>
    <property type="molecule type" value="Genomic_DNA"/>
</dbReference>
<comment type="similarity">
    <text evidence="5">Belongs to the ATG33 family.</text>
</comment>
<keyword evidence="9" id="KW-1185">Reference proteome</keyword>
<organism evidence="8 9">
    <name type="scientific">Echria macrotheca</name>
    <dbReference type="NCBI Taxonomy" id="438768"/>
    <lineage>
        <taxon>Eukaryota</taxon>
        <taxon>Fungi</taxon>
        <taxon>Dikarya</taxon>
        <taxon>Ascomycota</taxon>
        <taxon>Pezizomycotina</taxon>
        <taxon>Sordariomycetes</taxon>
        <taxon>Sordariomycetidae</taxon>
        <taxon>Sordariales</taxon>
        <taxon>Schizotheciaceae</taxon>
        <taxon>Echria</taxon>
    </lineage>
</organism>
<feature type="transmembrane region" description="Helical" evidence="7">
    <location>
        <begin position="15"/>
        <end position="38"/>
    </location>
</feature>
<evidence type="ECO:0008006" key="10">
    <source>
        <dbReference type="Google" id="ProtNLM"/>
    </source>
</evidence>
<keyword evidence="4 7" id="KW-0472">Membrane</keyword>
<dbReference type="PANTHER" id="PTHR37278">
    <property type="entry name" value="AUTOPHAGY-RELATED PROTEIN 33-RELATED"/>
    <property type="match status" value="1"/>
</dbReference>
<dbReference type="GO" id="GO:0005741">
    <property type="term" value="C:mitochondrial outer membrane"/>
    <property type="evidence" value="ECO:0007669"/>
    <property type="project" value="TreeGrafter"/>
</dbReference>
<name>A0AAJ0BK54_9PEZI</name>
<sequence>MAARGVSLLKFVGTVSLGVLTGLSYTLSTLTIPALLTLPSADAASRAFDALATSARRQLGLLSSVSGSAFALAFILSPRYFRHPYLLYTSLLVFGSRLAVSDLVAPYLSLGATTKESKSSSSAAAAAKRTAQQLKRERERSRMEASYEVLGGSDAHSDGASASEDLDAIEEENVNGEEVRAKVEAFLKRSILQGVVSGLGFVMAVVGIWGDGVVPTAQAIVIEV</sequence>
<protein>
    <recommendedName>
        <fullName evidence="10">Autophagy-related protein 33</fullName>
    </recommendedName>
</protein>
<feature type="region of interest" description="Disordered" evidence="6">
    <location>
        <begin position="121"/>
        <end position="162"/>
    </location>
</feature>
<evidence type="ECO:0000256" key="5">
    <source>
        <dbReference type="ARBA" id="ARBA00038013"/>
    </source>
</evidence>
<evidence type="ECO:0000256" key="1">
    <source>
        <dbReference type="ARBA" id="ARBA00004141"/>
    </source>
</evidence>
<keyword evidence="2 7" id="KW-0812">Transmembrane</keyword>
<dbReference type="GO" id="GO:0000422">
    <property type="term" value="P:autophagy of mitochondrion"/>
    <property type="evidence" value="ECO:0007669"/>
    <property type="project" value="TreeGrafter"/>
</dbReference>
<evidence type="ECO:0000256" key="6">
    <source>
        <dbReference type="SAM" id="MobiDB-lite"/>
    </source>
</evidence>
<feature type="compositionally biased region" description="Basic and acidic residues" evidence="6">
    <location>
        <begin position="134"/>
        <end position="145"/>
    </location>
</feature>
<evidence type="ECO:0000256" key="7">
    <source>
        <dbReference type="SAM" id="Phobius"/>
    </source>
</evidence>
<evidence type="ECO:0000313" key="9">
    <source>
        <dbReference type="Proteomes" id="UP001239445"/>
    </source>
</evidence>
<feature type="compositionally biased region" description="Low complexity" evidence="6">
    <location>
        <begin position="151"/>
        <end position="162"/>
    </location>
</feature>
<reference evidence="8" key="1">
    <citation type="submission" date="2023-06" db="EMBL/GenBank/DDBJ databases">
        <title>Genome-scale phylogeny and comparative genomics of the fungal order Sordariales.</title>
        <authorList>
            <consortium name="Lawrence Berkeley National Laboratory"/>
            <person name="Hensen N."/>
            <person name="Bonometti L."/>
            <person name="Westerberg I."/>
            <person name="Brannstrom I.O."/>
            <person name="Guillou S."/>
            <person name="Cros-Aarteil S."/>
            <person name="Calhoun S."/>
            <person name="Haridas S."/>
            <person name="Kuo A."/>
            <person name="Mondo S."/>
            <person name="Pangilinan J."/>
            <person name="Riley R."/>
            <person name="Labutti K."/>
            <person name="Andreopoulos B."/>
            <person name="Lipzen A."/>
            <person name="Chen C."/>
            <person name="Yanf M."/>
            <person name="Daum C."/>
            <person name="Ng V."/>
            <person name="Clum A."/>
            <person name="Steindorff A."/>
            <person name="Ohm R."/>
            <person name="Martin F."/>
            <person name="Silar P."/>
            <person name="Natvig D."/>
            <person name="Lalanne C."/>
            <person name="Gautier V."/>
            <person name="Ament-Velasquez S.L."/>
            <person name="Kruys A."/>
            <person name="Hutchinson M.I."/>
            <person name="Powell A.J."/>
            <person name="Barry K."/>
            <person name="Miller A.N."/>
            <person name="Grigoriev I.V."/>
            <person name="Debuchy R."/>
            <person name="Gladieux P."/>
            <person name="Thoren M.H."/>
            <person name="Johannesson H."/>
        </authorList>
    </citation>
    <scope>NUCLEOTIDE SEQUENCE</scope>
    <source>
        <strain evidence="8">PSN4</strain>
    </source>
</reference>
<gene>
    <name evidence="8" type="ORF">QBC47DRAFT_373010</name>
</gene>
<dbReference type="AlphaFoldDB" id="A0AAJ0BK54"/>
<dbReference type="InterPro" id="IPR051668">
    <property type="entry name" value="ATG33"/>
</dbReference>
<dbReference type="GO" id="GO:0016236">
    <property type="term" value="P:macroautophagy"/>
    <property type="evidence" value="ECO:0007669"/>
    <property type="project" value="TreeGrafter"/>
</dbReference>
<proteinExistence type="inferred from homology"/>
<feature type="transmembrane region" description="Helical" evidence="7">
    <location>
        <begin position="59"/>
        <end position="81"/>
    </location>
</feature>
<evidence type="ECO:0000256" key="3">
    <source>
        <dbReference type="ARBA" id="ARBA00022989"/>
    </source>
</evidence>
<keyword evidence="3 7" id="KW-1133">Transmembrane helix</keyword>
<feature type="transmembrane region" description="Helical" evidence="7">
    <location>
        <begin position="190"/>
        <end position="209"/>
    </location>
</feature>
<feature type="compositionally biased region" description="Low complexity" evidence="6">
    <location>
        <begin position="121"/>
        <end position="131"/>
    </location>
</feature>
<evidence type="ECO:0000256" key="2">
    <source>
        <dbReference type="ARBA" id="ARBA00022692"/>
    </source>
</evidence>
<evidence type="ECO:0000313" key="8">
    <source>
        <dbReference type="EMBL" id="KAK1759759.1"/>
    </source>
</evidence>
<comment type="subcellular location">
    <subcellularLocation>
        <location evidence="1">Membrane</location>
        <topology evidence="1">Multi-pass membrane protein</topology>
    </subcellularLocation>
</comment>
<dbReference type="Proteomes" id="UP001239445">
    <property type="component" value="Unassembled WGS sequence"/>
</dbReference>
<comment type="caution">
    <text evidence="8">The sequence shown here is derived from an EMBL/GenBank/DDBJ whole genome shotgun (WGS) entry which is preliminary data.</text>
</comment>